<dbReference type="Proteomes" id="UP001209854">
    <property type="component" value="Unassembled WGS sequence"/>
</dbReference>
<organism evidence="2 3">
    <name type="scientific">Endozoicomonas gorgoniicola</name>
    <dbReference type="NCBI Taxonomy" id="1234144"/>
    <lineage>
        <taxon>Bacteria</taxon>
        <taxon>Pseudomonadati</taxon>
        <taxon>Pseudomonadota</taxon>
        <taxon>Gammaproteobacteria</taxon>
        <taxon>Oceanospirillales</taxon>
        <taxon>Endozoicomonadaceae</taxon>
        <taxon>Endozoicomonas</taxon>
    </lineage>
</organism>
<reference evidence="2 3" key="1">
    <citation type="submission" date="2022-10" db="EMBL/GenBank/DDBJ databases">
        <title>High-quality genome sequences of two octocoral-associated bacteria, Endozoicomonas euniceicola EF212 and Endozoicomonas gorgoniicola PS125.</title>
        <authorList>
            <person name="Chiou Y.-J."/>
            <person name="Chen Y.-H."/>
        </authorList>
    </citation>
    <scope>NUCLEOTIDE SEQUENCE [LARGE SCALE GENOMIC DNA]</scope>
    <source>
        <strain evidence="2 3">PS125</strain>
    </source>
</reference>
<evidence type="ECO:0000256" key="1">
    <source>
        <dbReference type="SAM" id="Coils"/>
    </source>
</evidence>
<protein>
    <submittedName>
        <fullName evidence="2">Uncharacterized protein</fullName>
    </submittedName>
</protein>
<keyword evidence="1" id="KW-0175">Coiled coil</keyword>
<evidence type="ECO:0000313" key="2">
    <source>
        <dbReference type="EMBL" id="MCW7553453.1"/>
    </source>
</evidence>
<feature type="coiled-coil region" evidence="1">
    <location>
        <begin position="39"/>
        <end position="66"/>
    </location>
</feature>
<sequence>MNLEARVTALEHKVDQPDHALHENNKILEATHGVVCLILNEQCEKFRKLEKELQDQKLQDQKLQDQKKENNKRFNTFEELLIQIVNNLAGK</sequence>
<comment type="caution">
    <text evidence="2">The sequence shown here is derived from an EMBL/GenBank/DDBJ whole genome shotgun (WGS) entry which is preliminary data.</text>
</comment>
<keyword evidence="3" id="KW-1185">Reference proteome</keyword>
<proteinExistence type="predicted"/>
<gene>
    <name evidence="2" type="ORF">NX722_12565</name>
</gene>
<accession>A0ABT3MWL2</accession>
<name>A0ABT3MWL2_9GAMM</name>
<dbReference type="RefSeq" id="WP_262568279.1">
    <property type="nucleotide sequence ID" value="NZ_JAPFCC010000001.1"/>
</dbReference>
<evidence type="ECO:0000313" key="3">
    <source>
        <dbReference type="Proteomes" id="UP001209854"/>
    </source>
</evidence>
<dbReference type="EMBL" id="JAPFCC010000001">
    <property type="protein sequence ID" value="MCW7553453.1"/>
    <property type="molecule type" value="Genomic_DNA"/>
</dbReference>